<keyword evidence="4" id="KW-0808">Transferase</keyword>
<dbReference type="Gene3D" id="3.40.50.300">
    <property type="entry name" value="P-loop containing nucleotide triphosphate hydrolases"/>
    <property type="match status" value="1"/>
</dbReference>
<dbReference type="AlphaFoldDB" id="A0A1B7MIF1"/>
<dbReference type="InterPro" id="IPR001245">
    <property type="entry name" value="Ser-Thr/Tyr_kinase_cat_dom"/>
</dbReference>
<dbReference type="PROSITE" id="PS00675">
    <property type="entry name" value="SIGMA54_INTERACT_1"/>
    <property type="match status" value="1"/>
</dbReference>
<dbReference type="STRING" id="1314800.A0A1B7MIF1"/>
<dbReference type="GO" id="GO:0005524">
    <property type="term" value="F:ATP binding"/>
    <property type="evidence" value="ECO:0007669"/>
    <property type="project" value="InterPro"/>
</dbReference>
<dbReference type="PRINTS" id="PR00109">
    <property type="entry name" value="TYRKINASE"/>
</dbReference>
<keyword evidence="4" id="KW-0418">Kinase</keyword>
<dbReference type="InterPro" id="IPR051681">
    <property type="entry name" value="Ser/Thr_Kinases-Pseudokinases"/>
</dbReference>
<protein>
    <submittedName>
        <fullName evidence="4">Kinase-like protein</fullName>
    </submittedName>
</protein>
<name>A0A1B7MIF1_9AGAM</name>
<evidence type="ECO:0000313" key="4">
    <source>
        <dbReference type="EMBL" id="OAX32374.1"/>
    </source>
</evidence>
<dbReference type="PROSITE" id="PS50011">
    <property type="entry name" value="PROTEIN_KINASE_DOM"/>
    <property type="match status" value="1"/>
</dbReference>
<dbReference type="SUPFAM" id="SSF52540">
    <property type="entry name" value="P-loop containing nucleoside triphosphate hydrolases"/>
    <property type="match status" value="1"/>
</dbReference>
<gene>
    <name evidence="4" type="ORF">K503DRAFT_787243</name>
</gene>
<feature type="region of interest" description="Disordered" evidence="2">
    <location>
        <begin position="301"/>
        <end position="321"/>
    </location>
</feature>
<dbReference type="Gene3D" id="1.10.510.10">
    <property type="entry name" value="Transferase(Phosphotransferase) domain 1"/>
    <property type="match status" value="1"/>
</dbReference>
<keyword evidence="5" id="KW-1185">Reference proteome</keyword>
<feature type="compositionally biased region" description="Polar residues" evidence="2">
    <location>
        <begin position="301"/>
        <end position="311"/>
    </location>
</feature>
<dbReference type="GO" id="GO:0004674">
    <property type="term" value="F:protein serine/threonine kinase activity"/>
    <property type="evidence" value="ECO:0007669"/>
    <property type="project" value="TreeGrafter"/>
</dbReference>
<dbReference type="PANTHER" id="PTHR44329">
    <property type="entry name" value="SERINE/THREONINE-PROTEIN KINASE TNNI3K-RELATED"/>
    <property type="match status" value="1"/>
</dbReference>
<dbReference type="CDD" id="cd00882">
    <property type="entry name" value="Ras_like_GTPase"/>
    <property type="match status" value="1"/>
</dbReference>
<evidence type="ECO:0000313" key="5">
    <source>
        <dbReference type="Proteomes" id="UP000092154"/>
    </source>
</evidence>
<dbReference type="OrthoDB" id="4062651at2759"/>
<comment type="similarity">
    <text evidence="1">Belongs to the protein kinase superfamily. TKL Ser/Thr protein kinase family. ROCO subfamily.</text>
</comment>
<sequence>MSMTGLAPQDDTISDFTSQISGKLGPPIVTGSFGKVYRCTIESSVGKTEVAVKVFEFNPGENAEKIRKVILLIGGIRRELRVWLRLKRPTIVPLLGIAYVDGPFPALVSQWMSSGTLDTYIQQKTTITTSARVVLAKGVADALNYLHSEDVVHGDLHPRNVLMDDLGNTCLTDYGLVTVVETSELDDITVDLRWCAPEVIGTYPQDPERPSFKSDIYSFGGIMFLIVSGDIPWKEKNPYQICTQLSRRLTPARPDNILDNQWKLITKCWSRDPRHRPGSAEVLKRVISGGTSAQTRVALQDYQSQSASGSDNARARPGSAEVLNTTANPVVPRNVVIYGESGAGKSSLINLIAGRDIVETDPLDFFSRGDEICAPFDVVIGGECFRLWDRRATRGVAAAVVEGHLTSFLQRVDNEGGVRLLIYCMRGTRAVRALKTDYKIFSSVARERNVPTAIVVTALEDNRPVMSEWWDRNKGQLTKHGMHPSAHACITTLKYDPAESPNIRQRRAQSYDDVCKLILDHCL</sequence>
<accession>A0A1B7MIF1</accession>
<proteinExistence type="inferred from homology"/>
<dbReference type="Proteomes" id="UP000092154">
    <property type="component" value="Unassembled WGS sequence"/>
</dbReference>
<dbReference type="InterPro" id="IPR027417">
    <property type="entry name" value="P-loop_NTPase"/>
</dbReference>
<dbReference type="InterPro" id="IPR011009">
    <property type="entry name" value="Kinase-like_dom_sf"/>
</dbReference>
<dbReference type="InterPro" id="IPR025662">
    <property type="entry name" value="Sigma_54_int_dom_ATP-bd_1"/>
</dbReference>
<evidence type="ECO:0000256" key="2">
    <source>
        <dbReference type="SAM" id="MobiDB-lite"/>
    </source>
</evidence>
<dbReference type="SUPFAM" id="SSF56112">
    <property type="entry name" value="Protein kinase-like (PK-like)"/>
    <property type="match status" value="1"/>
</dbReference>
<dbReference type="InterPro" id="IPR000719">
    <property type="entry name" value="Prot_kinase_dom"/>
</dbReference>
<dbReference type="Pfam" id="PF07714">
    <property type="entry name" value="PK_Tyr_Ser-Thr"/>
    <property type="match status" value="1"/>
</dbReference>
<evidence type="ECO:0000259" key="3">
    <source>
        <dbReference type="PROSITE" id="PS50011"/>
    </source>
</evidence>
<organism evidence="4 5">
    <name type="scientific">Rhizopogon vinicolor AM-OR11-026</name>
    <dbReference type="NCBI Taxonomy" id="1314800"/>
    <lineage>
        <taxon>Eukaryota</taxon>
        <taxon>Fungi</taxon>
        <taxon>Dikarya</taxon>
        <taxon>Basidiomycota</taxon>
        <taxon>Agaricomycotina</taxon>
        <taxon>Agaricomycetes</taxon>
        <taxon>Agaricomycetidae</taxon>
        <taxon>Boletales</taxon>
        <taxon>Suillineae</taxon>
        <taxon>Rhizopogonaceae</taxon>
        <taxon>Rhizopogon</taxon>
    </lineage>
</organism>
<evidence type="ECO:0000256" key="1">
    <source>
        <dbReference type="ARBA" id="ARBA00008171"/>
    </source>
</evidence>
<feature type="domain" description="Protein kinase" evidence="3">
    <location>
        <begin position="22"/>
        <end position="297"/>
    </location>
</feature>
<dbReference type="InParanoid" id="A0A1B7MIF1"/>
<dbReference type="EMBL" id="KV449028">
    <property type="protein sequence ID" value="OAX32374.1"/>
    <property type="molecule type" value="Genomic_DNA"/>
</dbReference>
<reference evidence="4 5" key="1">
    <citation type="submission" date="2016-06" db="EMBL/GenBank/DDBJ databases">
        <title>Comparative genomics of the ectomycorrhizal sister species Rhizopogon vinicolor and Rhizopogon vesiculosus (Basidiomycota: Boletales) reveals a divergence of the mating type B locus.</title>
        <authorList>
            <consortium name="DOE Joint Genome Institute"/>
            <person name="Mujic A.B."/>
            <person name="Kuo A."/>
            <person name="Tritt A."/>
            <person name="Lipzen A."/>
            <person name="Chen C."/>
            <person name="Johnson J."/>
            <person name="Sharma A."/>
            <person name="Barry K."/>
            <person name="Grigoriev I.V."/>
            <person name="Spatafora J.W."/>
        </authorList>
    </citation>
    <scope>NUCLEOTIDE SEQUENCE [LARGE SCALE GENOMIC DNA]</scope>
    <source>
        <strain evidence="4 5">AM-OR11-026</strain>
    </source>
</reference>